<feature type="domain" description="CCHC-type" evidence="4">
    <location>
        <begin position="411"/>
        <end position="427"/>
    </location>
</feature>
<evidence type="ECO:0000256" key="2">
    <source>
        <dbReference type="SAM" id="Coils"/>
    </source>
</evidence>
<dbReference type="PROSITE" id="PS50158">
    <property type="entry name" value="ZF_CCHC"/>
    <property type="match status" value="2"/>
</dbReference>
<dbReference type="GO" id="GO:0008270">
    <property type="term" value="F:zinc ion binding"/>
    <property type="evidence" value="ECO:0007669"/>
    <property type="project" value="UniProtKB-KW"/>
</dbReference>
<dbReference type="SMART" id="SM00343">
    <property type="entry name" value="ZnF_C2HC"/>
    <property type="match status" value="3"/>
</dbReference>
<feature type="region of interest" description="Disordered" evidence="3">
    <location>
        <begin position="461"/>
        <end position="487"/>
    </location>
</feature>
<evidence type="ECO:0000256" key="1">
    <source>
        <dbReference type="PROSITE-ProRule" id="PRU00047"/>
    </source>
</evidence>
<keyword evidence="6" id="KW-1185">Reference proteome</keyword>
<dbReference type="AlphaFoldDB" id="A0A8T0RFT0"/>
<evidence type="ECO:0000313" key="5">
    <source>
        <dbReference type="EMBL" id="KAG2583978.1"/>
    </source>
</evidence>
<dbReference type="SUPFAM" id="SSF57756">
    <property type="entry name" value="Retrovirus zinc finger-like domains"/>
    <property type="match status" value="2"/>
</dbReference>
<proteinExistence type="predicted"/>
<accession>A0A8T0RFT0</accession>
<dbReference type="Gene3D" id="4.10.60.10">
    <property type="entry name" value="Zinc finger, CCHC-type"/>
    <property type="match status" value="2"/>
</dbReference>
<keyword evidence="1" id="KW-0479">Metal-binding</keyword>
<dbReference type="InterPro" id="IPR001878">
    <property type="entry name" value="Znf_CCHC"/>
</dbReference>
<evidence type="ECO:0000256" key="3">
    <source>
        <dbReference type="SAM" id="MobiDB-lite"/>
    </source>
</evidence>
<dbReference type="GO" id="GO:0003676">
    <property type="term" value="F:nucleic acid binding"/>
    <property type="evidence" value="ECO:0007669"/>
    <property type="project" value="InterPro"/>
</dbReference>
<reference evidence="5" key="1">
    <citation type="submission" date="2020-05" db="EMBL/GenBank/DDBJ databases">
        <title>WGS assembly of Panicum virgatum.</title>
        <authorList>
            <person name="Lovell J.T."/>
            <person name="Jenkins J."/>
            <person name="Shu S."/>
            <person name="Juenger T.E."/>
            <person name="Schmutz J."/>
        </authorList>
    </citation>
    <scope>NUCLEOTIDE SEQUENCE</scope>
    <source>
        <strain evidence="5">AP13</strain>
    </source>
</reference>
<dbReference type="Pfam" id="PF00098">
    <property type="entry name" value="zf-CCHC"/>
    <property type="match status" value="2"/>
</dbReference>
<sequence length="580" mass="65481">MSTSYEVPIEPLVSDGSNYAFWSINFQNHLRNLCPLAERVVVASILPPNFCWKNIDITNQREMDCMQLNALVTDYLLSNVCAEINDIILEDEEMRENAHLIWKFLKNLYDKDCSVPSVISTANQKSSDKSWEDKVTKICDLTPEITANPEVPDSELGSSGLENNAEIYQSDDESTSNGSAQSHYGHHQCFVATAEDNTNLDIDSGSNCDSDDDDEELMLELRKVMKQDQEIKKQKKVLNKKDDEIKCLAVVEERNHDLKTQVDELTNKLMYEQTRGMEVKCSNERLMDSLATLEIAHEIMVTVVKSNKQIDNTCSQNENKEKQSWYEQVIMEDCNDDLALENEVLKQEVERLSQDLSKLKGKSVVQPSQDNRATMVKKLEKGSTVQNSCNLIHKSKESKSQTKKKDLAHVKCFKCSKLGHYASMCSNMQEGQKTLSKRQRSLTKRRCFGCCKMGHRIATCPDKSSKPESSGLSKPEVPALKSQSSRKYLERKAVKDNKNKPSSNIKHKVCYTCREKGHLGKDCPNGNSPKPNLINNVSLYYRIPSNGVGAGRMTSSSTTRPRAIWVPKSLLTNLRGPNLA</sequence>
<feature type="coiled-coil region" evidence="2">
    <location>
        <begin position="335"/>
        <end position="362"/>
    </location>
</feature>
<gene>
    <name evidence="5" type="ORF">PVAP13_6KG255200</name>
</gene>
<keyword evidence="1" id="KW-0863">Zinc-finger</keyword>
<keyword evidence="1" id="KW-0862">Zinc</keyword>
<feature type="domain" description="CCHC-type" evidence="4">
    <location>
        <begin position="510"/>
        <end position="525"/>
    </location>
</feature>
<evidence type="ECO:0000259" key="4">
    <source>
        <dbReference type="PROSITE" id="PS50158"/>
    </source>
</evidence>
<keyword evidence="2" id="KW-0175">Coiled coil</keyword>
<protein>
    <recommendedName>
        <fullName evidence="4">CCHC-type domain-containing protein</fullName>
    </recommendedName>
</protein>
<dbReference type="EMBL" id="CM029047">
    <property type="protein sequence ID" value="KAG2583978.1"/>
    <property type="molecule type" value="Genomic_DNA"/>
</dbReference>
<name>A0A8T0RFT0_PANVG</name>
<dbReference type="Proteomes" id="UP000823388">
    <property type="component" value="Chromosome 6K"/>
</dbReference>
<evidence type="ECO:0000313" key="6">
    <source>
        <dbReference type="Proteomes" id="UP000823388"/>
    </source>
</evidence>
<dbReference type="InterPro" id="IPR036875">
    <property type="entry name" value="Znf_CCHC_sf"/>
</dbReference>
<organism evidence="5 6">
    <name type="scientific">Panicum virgatum</name>
    <name type="common">Blackwell switchgrass</name>
    <dbReference type="NCBI Taxonomy" id="38727"/>
    <lineage>
        <taxon>Eukaryota</taxon>
        <taxon>Viridiplantae</taxon>
        <taxon>Streptophyta</taxon>
        <taxon>Embryophyta</taxon>
        <taxon>Tracheophyta</taxon>
        <taxon>Spermatophyta</taxon>
        <taxon>Magnoliopsida</taxon>
        <taxon>Liliopsida</taxon>
        <taxon>Poales</taxon>
        <taxon>Poaceae</taxon>
        <taxon>PACMAD clade</taxon>
        <taxon>Panicoideae</taxon>
        <taxon>Panicodae</taxon>
        <taxon>Paniceae</taxon>
        <taxon>Panicinae</taxon>
        <taxon>Panicum</taxon>
        <taxon>Panicum sect. Hiantes</taxon>
    </lineage>
</organism>
<dbReference type="PANTHER" id="PTHR23002">
    <property type="entry name" value="ZINC FINGER CCHC DOMAIN CONTAINING PROTEIN"/>
    <property type="match status" value="1"/>
</dbReference>
<comment type="caution">
    <text evidence="5">The sequence shown here is derived from an EMBL/GenBank/DDBJ whole genome shotgun (WGS) entry which is preliminary data.</text>
</comment>
<dbReference type="InterPro" id="IPR051714">
    <property type="entry name" value="Znf_CCHC_NABP"/>
</dbReference>